<keyword evidence="2" id="KW-0285">Flavoprotein</keyword>
<keyword evidence="7" id="KW-0472">Membrane</keyword>
<evidence type="ECO:0000313" key="9">
    <source>
        <dbReference type="EMBL" id="KAL3766263.1"/>
    </source>
</evidence>
<dbReference type="EMBL" id="JALLAZ020001732">
    <property type="protein sequence ID" value="KAL3766263.1"/>
    <property type="molecule type" value="Genomic_DNA"/>
</dbReference>
<dbReference type="PANTHER" id="PTHR46028:SF2">
    <property type="entry name" value="KYNURENINE 3-MONOOXYGENASE"/>
    <property type="match status" value="1"/>
</dbReference>
<keyword evidence="5" id="KW-0560">Oxidoreductase</keyword>
<name>A0ABD3MQR7_9STRA</name>
<dbReference type="SUPFAM" id="SSF51905">
    <property type="entry name" value="FAD/NAD(P)-binding domain"/>
    <property type="match status" value="1"/>
</dbReference>
<dbReference type="PRINTS" id="PR00420">
    <property type="entry name" value="RNGMNOXGNASE"/>
</dbReference>
<feature type="domain" description="FAD-binding" evidence="8">
    <location>
        <begin position="177"/>
        <end position="370"/>
    </location>
</feature>
<keyword evidence="4" id="KW-0521">NADP</keyword>
<dbReference type="Proteomes" id="UP001530315">
    <property type="component" value="Unassembled WGS sequence"/>
</dbReference>
<dbReference type="GO" id="GO:0004497">
    <property type="term" value="F:monooxygenase activity"/>
    <property type="evidence" value="ECO:0007669"/>
    <property type="project" value="UniProtKB-KW"/>
</dbReference>
<evidence type="ECO:0000256" key="5">
    <source>
        <dbReference type="ARBA" id="ARBA00023002"/>
    </source>
</evidence>
<dbReference type="InterPro" id="IPR002938">
    <property type="entry name" value="FAD-bd"/>
</dbReference>
<organism evidence="9 10">
    <name type="scientific">Stephanodiscus triporus</name>
    <dbReference type="NCBI Taxonomy" id="2934178"/>
    <lineage>
        <taxon>Eukaryota</taxon>
        <taxon>Sar</taxon>
        <taxon>Stramenopiles</taxon>
        <taxon>Ochrophyta</taxon>
        <taxon>Bacillariophyta</taxon>
        <taxon>Coscinodiscophyceae</taxon>
        <taxon>Thalassiosirophycidae</taxon>
        <taxon>Stephanodiscales</taxon>
        <taxon>Stephanodiscaceae</taxon>
        <taxon>Stephanodiscus</taxon>
    </lineage>
</organism>
<sequence length="558" mass="61269">MLARAFRYRVRVYERLPPPPSPDDASVWRDVAKFYLIGLGERGQAALREFGAWDDVAYRCTAVPGRMDWSPDAGPDDGVVRIFADRPVATQVLPRDKLVGVLHRHILQNYDGMIDLVYRTEVTPIDFDHDGGSSVLIGISNCDDSAASSPRGAPSNDVGMQSMSGESTCDVDDLELIRTKLLIAADGTQRTIANEMVKADRAKRDSMSLFGRMRYGPAFHIRRYADDNQRVYKTIPMKLPGKWRKDLNYSARSKDGRVVLDSLPADADGNQCAVLLLKRDDELAQGNSDPTKLRAVFDAVLPQFSSLLDDDVIEGVARKPPSFLPSFRYAAPRLNQGDRTVILGDAIHTVKPYFGLGANSALEDVQILKRSIESTTSIKEATHLFSKMRAEDSKALVQISRNLDRPGLLGVFTFIVPLVVDSIFHKLAPRFFSPNTIAMLQKSENTFCGIRRRKRLDRVGQLATLGSFVTVLTIGTRKLITTMARVTGKRNTTVTIALLGGVAVTALATKLAVFLVPGLAPADVLNKAPRPKEEGLHGIEAYNIDMEDVASNMAGGGI</sequence>
<evidence type="ECO:0000256" key="1">
    <source>
        <dbReference type="ARBA" id="ARBA00001974"/>
    </source>
</evidence>
<keyword evidence="7" id="KW-1133">Transmembrane helix</keyword>
<evidence type="ECO:0000256" key="6">
    <source>
        <dbReference type="ARBA" id="ARBA00023033"/>
    </source>
</evidence>
<dbReference type="AlphaFoldDB" id="A0ABD3MQR7"/>
<comment type="cofactor">
    <cofactor evidence="1">
        <name>FAD</name>
        <dbReference type="ChEBI" id="CHEBI:57692"/>
    </cofactor>
</comment>
<dbReference type="Pfam" id="PF01494">
    <property type="entry name" value="FAD_binding_3"/>
    <property type="match status" value="1"/>
</dbReference>
<accession>A0ABD3MQR7</accession>
<reference evidence="9 10" key="1">
    <citation type="submission" date="2024-10" db="EMBL/GenBank/DDBJ databases">
        <title>Updated reference genomes for cyclostephanoid diatoms.</title>
        <authorList>
            <person name="Roberts W.R."/>
            <person name="Alverson A.J."/>
        </authorList>
    </citation>
    <scope>NUCLEOTIDE SEQUENCE [LARGE SCALE GENOMIC DNA]</scope>
    <source>
        <strain evidence="9 10">AJA276-08</strain>
    </source>
</reference>
<feature type="transmembrane region" description="Helical" evidence="7">
    <location>
        <begin position="459"/>
        <end position="476"/>
    </location>
</feature>
<proteinExistence type="predicted"/>
<evidence type="ECO:0000256" key="2">
    <source>
        <dbReference type="ARBA" id="ARBA00022630"/>
    </source>
</evidence>
<feature type="transmembrane region" description="Helical" evidence="7">
    <location>
        <begin position="496"/>
        <end position="520"/>
    </location>
</feature>
<evidence type="ECO:0000256" key="7">
    <source>
        <dbReference type="SAM" id="Phobius"/>
    </source>
</evidence>
<keyword evidence="7" id="KW-0812">Transmembrane</keyword>
<evidence type="ECO:0000256" key="4">
    <source>
        <dbReference type="ARBA" id="ARBA00022857"/>
    </source>
</evidence>
<keyword evidence="3" id="KW-0274">FAD</keyword>
<dbReference type="PANTHER" id="PTHR46028">
    <property type="entry name" value="KYNURENINE 3-MONOOXYGENASE"/>
    <property type="match status" value="1"/>
</dbReference>
<evidence type="ECO:0000256" key="3">
    <source>
        <dbReference type="ARBA" id="ARBA00022827"/>
    </source>
</evidence>
<comment type="caution">
    <text evidence="9">The sequence shown here is derived from an EMBL/GenBank/DDBJ whole genome shotgun (WGS) entry which is preliminary data.</text>
</comment>
<gene>
    <name evidence="9" type="ORF">ACHAW5_008209</name>
</gene>
<protein>
    <recommendedName>
        <fullName evidence="8">FAD-binding domain-containing protein</fullName>
    </recommendedName>
</protein>
<evidence type="ECO:0000313" key="10">
    <source>
        <dbReference type="Proteomes" id="UP001530315"/>
    </source>
</evidence>
<keyword evidence="10" id="KW-1185">Reference proteome</keyword>
<evidence type="ECO:0000259" key="8">
    <source>
        <dbReference type="Pfam" id="PF01494"/>
    </source>
</evidence>
<keyword evidence="6" id="KW-0503">Monooxygenase</keyword>
<dbReference type="Gene3D" id="3.50.50.60">
    <property type="entry name" value="FAD/NAD(P)-binding domain"/>
    <property type="match status" value="1"/>
</dbReference>
<dbReference type="InterPro" id="IPR036188">
    <property type="entry name" value="FAD/NAD-bd_sf"/>
</dbReference>